<protein>
    <submittedName>
        <fullName evidence="2">Cupin 2 conserved barrel domain protein</fullName>
    </submittedName>
</protein>
<dbReference type="KEGG" id="cpy:Cphy_0483"/>
<dbReference type="SUPFAM" id="SSF51182">
    <property type="entry name" value="RmlC-like cupins"/>
    <property type="match status" value="1"/>
</dbReference>
<dbReference type="PANTHER" id="PTHR40112">
    <property type="entry name" value="H2HPP ISOMERASE"/>
    <property type="match status" value="1"/>
</dbReference>
<dbReference type="InterPro" id="IPR052535">
    <property type="entry name" value="Bacilysin_H2HPP_isomerase"/>
</dbReference>
<dbReference type="HOGENOM" id="CLU_134269_1_1_9"/>
<dbReference type="Pfam" id="PF07883">
    <property type="entry name" value="Cupin_2"/>
    <property type="match status" value="1"/>
</dbReference>
<dbReference type="Gene3D" id="2.60.120.10">
    <property type="entry name" value="Jelly Rolls"/>
    <property type="match status" value="1"/>
</dbReference>
<reference evidence="3" key="1">
    <citation type="submission" date="2007-11" db="EMBL/GenBank/DDBJ databases">
        <title>Complete genome sequence of Clostridium phytofermentans ISDg.</title>
        <authorList>
            <person name="Leschine S.B."/>
            <person name="Warnick T.A."/>
            <person name="Blanchard J.L."/>
            <person name="Schnell D.J."/>
            <person name="Petit E.L."/>
            <person name="LaTouf W.G."/>
            <person name="Copeland A."/>
            <person name="Lucas S."/>
            <person name="Lapidus A."/>
            <person name="Barry K."/>
            <person name="Glavina del Rio T."/>
            <person name="Dalin E."/>
            <person name="Tice H."/>
            <person name="Pitluck S."/>
            <person name="Kiss H."/>
            <person name="Brettin T."/>
            <person name="Bruce D."/>
            <person name="Detter J.C."/>
            <person name="Han C."/>
            <person name="Kuske C."/>
            <person name="Schmutz J."/>
            <person name="Larimer F."/>
            <person name="Land M."/>
            <person name="Hauser L."/>
            <person name="Kyrpides N."/>
            <person name="Kim E.A."/>
            <person name="Richardson P."/>
        </authorList>
    </citation>
    <scope>NUCLEOTIDE SEQUENCE [LARGE SCALE GENOMIC DNA]</scope>
    <source>
        <strain evidence="3">ATCC 700394 / DSM 18823 / ISDg</strain>
    </source>
</reference>
<keyword evidence="3" id="KW-1185">Reference proteome</keyword>
<dbReference type="PIRSF" id="PIRSF029883">
    <property type="entry name" value="KdgF"/>
    <property type="match status" value="1"/>
</dbReference>
<dbReference type="EMBL" id="CP000885">
    <property type="protein sequence ID" value="ABX40870.1"/>
    <property type="molecule type" value="Genomic_DNA"/>
</dbReference>
<dbReference type="RefSeq" id="WP_012198514.1">
    <property type="nucleotide sequence ID" value="NC_010001.1"/>
</dbReference>
<name>A9KI36_LACP7</name>
<dbReference type="PANTHER" id="PTHR40112:SF1">
    <property type="entry name" value="H2HPP ISOMERASE"/>
    <property type="match status" value="1"/>
</dbReference>
<proteinExistence type="predicted"/>
<dbReference type="STRING" id="357809.Cphy_0483"/>
<evidence type="ECO:0000313" key="3">
    <source>
        <dbReference type="Proteomes" id="UP000000370"/>
    </source>
</evidence>
<dbReference type="OrthoDB" id="9811153at2"/>
<dbReference type="InterPro" id="IPR025499">
    <property type="entry name" value="KdgF"/>
</dbReference>
<dbReference type="InterPro" id="IPR011051">
    <property type="entry name" value="RmlC_Cupin_sf"/>
</dbReference>
<feature type="domain" description="Cupin type-2" evidence="1">
    <location>
        <begin position="42"/>
        <end position="101"/>
    </location>
</feature>
<gene>
    <name evidence="2" type="ordered locus">Cphy_0483</name>
</gene>
<evidence type="ECO:0000259" key="1">
    <source>
        <dbReference type="Pfam" id="PF07883"/>
    </source>
</evidence>
<dbReference type="InterPro" id="IPR014710">
    <property type="entry name" value="RmlC-like_jellyroll"/>
</dbReference>
<accession>A9KI36</accession>
<dbReference type="AlphaFoldDB" id="A9KI36"/>
<dbReference type="Proteomes" id="UP000000370">
    <property type="component" value="Chromosome"/>
</dbReference>
<sequence>MAVYKELDSKYEVLVEGKSGRRIKGYDGSLMMVEVYFENHYISEKHTHEHEQMTYCLEGTFEFYIGDKVERISAGDTIYFPSNIEHHCAVITETGRLLDVFTPIRKDFIQE</sequence>
<organism evidence="2 3">
    <name type="scientific">Lachnoclostridium phytofermentans (strain ATCC 700394 / DSM 18823 / ISDg)</name>
    <name type="common">Clostridium phytofermentans</name>
    <dbReference type="NCBI Taxonomy" id="357809"/>
    <lineage>
        <taxon>Bacteria</taxon>
        <taxon>Bacillati</taxon>
        <taxon>Bacillota</taxon>
        <taxon>Clostridia</taxon>
        <taxon>Lachnospirales</taxon>
        <taxon>Lachnospiraceae</taxon>
    </lineage>
</organism>
<dbReference type="eggNOG" id="COG1917">
    <property type="taxonomic scope" value="Bacteria"/>
</dbReference>
<dbReference type="CDD" id="cd02238">
    <property type="entry name" value="cupin_KdgF"/>
    <property type="match status" value="1"/>
</dbReference>
<evidence type="ECO:0000313" key="2">
    <source>
        <dbReference type="EMBL" id="ABX40870.1"/>
    </source>
</evidence>
<dbReference type="InterPro" id="IPR013096">
    <property type="entry name" value="Cupin_2"/>
</dbReference>